<dbReference type="InterPro" id="IPR025558">
    <property type="entry name" value="DUF4283"/>
</dbReference>
<dbReference type="Pfam" id="PF14111">
    <property type="entry name" value="DUF4283"/>
    <property type="match status" value="1"/>
</dbReference>
<gene>
    <name evidence="2" type="ORF">Dsin_019385</name>
</gene>
<feature type="domain" description="DUF4283" evidence="1">
    <location>
        <begin position="107"/>
        <end position="187"/>
    </location>
</feature>
<comment type="caution">
    <text evidence="2">The sequence shown here is derived from an EMBL/GenBank/DDBJ whole genome shotgun (WGS) entry which is preliminary data.</text>
</comment>
<dbReference type="AlphaFoldDB" id="A0AAE0A7Y6"/>
<evidence type="ECO:0000313" key="2">
    <source>
        <dbReference type="EMBL" id="KAK3205339.1"/>
    </source>
</evidence>
<reference evidence="2" key="1">
    <citation type="journal article" date="2023" name="Plant J.">
        <title>Genome sequences and population genomics provide insights into the demographic history, inbreeding, and mutation load of two 'living fossil' tree species of Dipteronia.</title>
        <authorList>
            <person name="Feng Y."/>
            <person name="Comes H.P."/>
            <person name="Chen J."/>
            <person name="Zhu S."/>
            <person name="Lu R."/>
            <person name="Zhang X."/>
            <person name="Li P."/>
            <person name="Qiu J."/>
            <person name="Olsen K.M."/>
            <person name="Qiu Y."/>
        </authorList>
    </citation>
    <scope>NUCLEOTIDE SEQUENCE</scope>
    <source>
        <strain evidence="2">NBL</strain>
    </source>
</reference>
<dbReference type="InterPro" id="IPR040256">
    <property type="entry name" value="At4g02000-like"/>
</dbReference>
<accession>A0AAE0A7Y6</accession>
<proteinExistence type="predicted"/>
<protein>
    <recommendedName>
        <fullName evidence="1">DUF4283 domain-containing protein</fullName>
    </recommendedName>
</protein>
<organism evidence="2 3">
    <name type="scientific">Dipteronia sinensis</name>
    <dbReference type="NCBI Taxonomy" id="43782"/>
    <lineage>
        <taxon>Eukaryota</taxon>
        <taxon>Viridiplantae</taxon>
        <taxon>Streptophyta</taxon>
        <taxon>Embryophyta</taxon>
        <taxon>Tracheophyta</taxon>
        <taxon>Spermatophyta</taxon>
        <taxon>Magnoliopsida</taxon>
        <taxon>eudicotyledons</taxon>
        <taxon>Gunneridae</taxon>
        <taxon>Pentapetalae</taxon>
        <taxon>rosids</taxon>
        <taxon>malvids</taxon>
        <taxon>Sapindales</taxon>
        <taxon>Sapindaceae</taxon>
        <taxon>Hippocastanoideae</taxon>
        <taxon>Acereae</taxon>
        <taxon>Dipteronia</taxon>
    </lineage>
</organism>
<dbReference type="EMBL" id="JANJYJ010000006">
    <property type="protein sequence ID" value="KAK3205339.1"/>
    <property type="molecule type" value="Genomic_DNA"/>
</dbReference>
<evidence type="ECO:0000313" key="3">
    <source>
        <dbReference type="Proteomes" id="UP001281410"/>
    </source>
</evidence>
<sequence length="216" mass="24791">MSEIFVFSAHQEVKTNEVMKEKPPDTKCNAKRACAQEDIDDSFLRKTTGVSFKSKLLGSASPGNWFGFGAGKEKLKIADGDIMVVEGPDGPSMKLSPELKVQLCKPWSNALILKVMGRPYTLNFMLQKLRQKWSLIGQWQFTDLEDGYFVVRFQMQDDLDFVLTGGPWVIANQYLVVQKWRPNFVPGEDEIRQMPVWVRLSKLPMEWIDVDLLWNI</sequence>
<evidence type="ECO:0000259" key="1">
    <source>
        <dbReference type="Pfam" id="PF14111"/>
    </source>
</evidence>
<name>A0AAE0A7Y6_9ROSI</name>
<dbReference type="PANTHER" id="PTHR31286">
    <property type="entry name" value="GLYCINE-RICH CELL WALL STRUCTURAL PROTEIN 1.8-LIKE"/>
    <property type="match status" value="1"/>
</dbReference>
<keyword evidence="3" id="KW-1185">Reference proteome</keyword>
<dbReference type="Proteomes" id="UP001281410">
    <property type="component" value="Unassembled WGS sequence"/>
</dbReference>
<dbReference type="PANTHER" id="PTHR31286:SF99">
    <property type="entry name" value="DUF4283 DOMAIN-CONTAINING PROTEIN"/>
    <property type="match status" value="1"/>
</dbReference>